<gene>
    <name evidence="9 11" type="primary">hisC</name>
    <name evidence="11" type="ORF">PJ311_03290</name>
</gene>
<keyword evidence="12" id="KW-1185">Reference proteome</keyword>
<evidence type="ECO:0000256" key="3">
    <source>
        <dbReference type="ARBA" id="ARBA00011738"/>
    </source>
</evidence>
<dbReference type="InterPro" id="IPR015421">
    <property type="entry name" value="PyrdxlP-dep_Trfase_major"/>
</dbReference>
<comment type="similarity">
    <text evidence="9">Belongs to the class-II pyridoxal-phosphate-dependent aminotransferase family. Histidinol-phosphate aminotransferase subfamily.</text>
</comment>
<dbReference type="Proteomes" id="UP001211894">
    <property type="component" value="Unassembled WGS sequence"/>
</dbReference>
<dbReference type="Gene3D" id="3.90.1150.10">
    <property type="entry name" value="Aspartate Aminotransferase, domain 1"/>
    <property type="match status" value="1"/>
</dbReference>
<evidence type="ECO:0000256" key="9">
    <source>
        <dbReference type="HAMAP-Rule" id="MF_01023"/>
    </source>
</evidence>
<keyword evidence="9" id="KW-0028">Amino-acid biosynthesis</keyword>
<proteinExistence type="inferred from homology"/>
<accession>A0ABT4X003</accession>
<keyword evidence="6 9" id="KW-0663">Pyridoxal phosphate</keyword>
<evidence type="ECO:0000256" key="6">
    <source>
        <dbReference type="ARBA" id="ARBA00022898"/>
    </source>
</evidence>
<comment type="caution">
    <text evidence="11">The sequence shown here is derived from an EMBL/GenBank/DDBJ whole genome shotgun (WGS) entry which is preliminary data.</text>
</comment>
<feature type="domain" description="Aminotransferase class I/classII large" evidence="10">
    <location>
        <begin position="30"/>
        <end position="354"/>
    </location>
</feature>
<dbReference type="InterPro" id="IPR015424">
    <property type="entry name" value="PyrdxlP-dep_Trfase"/>
</dbReference>
<keyword evidence="4 9" id="KW-0032">Aminotransferase</keyword>
<dbReference type="GO" id="GO:0004400">
    <property type="term" value="F:histidinol-phosphate transaminase activity"/>
    <property type="evidence" value="ECO:0007669"/>
    <property type="project" value="UniProtKB-EC"/>
</dbReference>
<dbReference type="PROSITE" id="PS00599">
    <property type="entry name" value="AA_TRANSFER_CLASS_2"/>
    <property type="match status" value="1"/>
</dbReference>
<evidence type="ECO:0000256" key="4">
    <source>
        <dbReference type="ARBA" id="ARBA00022576"/>
    </source>
</evidence>
<dbReference type="EC" id="2.6.1.9" evidence="9"/>
<keyword evidence="7 9" id="KW-0368">Histidine biosynthesis</keyword>
<evidence type="ECO:0000256" key="1">
    <source>
        <dbReference type="ARBA" id="ARBA00001933"/>
    </source>
</evidence>
<comment type="cofactor">
    <cofactor evidence="1 9">
        <name>pyridoxal 5'-phosphate</name>
        <dbReference type="ChEBI" id="CHEBI:597326"/>
    </cofactor>
</comment>
<dbReference type="PANTHER" id="PTHR43643:SF3">
    <property type="entry name" value="HISTIDINOL-PHOSPHATE AMINOTRANSFERASE"/>
    <property type="match status" value="1"/>
</dbReference>
<comment type="catalytic activity">
    <reaction evidence="8 9">
        <text>L-histidinol phosphate + 2-oxoglutarate = 3-(imidazol-4-yl)-2-oxopropyl phosphate + L-glutamate</text>
        <dbReference type="Rhea" id="RHEA:23744"/>
        <dbReference type="ChEBI" id="CHEBI:16810"/>
        <dbReference type="ChEBI" id="CHEBI:29985"/>
        <dbReference type="ChEBI" id="CHEBI:57766"/>
        <dbReference type="ChEBI" id="CHEBI:57980"/>
        <dbReference type="EC" id="2.6.1.9"/>
    </reaction>
</comment>
<evidence type="ECO:0000313" key="11">
    <source>
        <dbReference type="EMBL" id="MDA7025635.1"/>
    </source>
</evidence>
<dbReference type="SUPFAM" id="SSF53383">
    <property type="entry name" value="PLP-dependent transferases"/>
    <property type="match status" value="1"/>
</dbReference>
<evidence type="ECO:0000256" key="5">
    <source>
        <dbReference type="ARBA" id="ARBA00022679"/>
    </source>
</evidence>
<dbReference type="Gene3D" id="3.40.640.10">
    <property type="entry name" value="Type I PLP-dependent aspartate aminotransferase-like (Major domain)"/>
    <property type="match status" value="1"/>
</dbReference>
<sequence length="360" mass="40660">MQIKKQLAQLTPYQPGKPIEEVKREFNLKTVVKLASNENPFGYSESAKIALQSEILQMPLYPDGSSQSLRTKLAKHLGVNEMKIIFGNGADEVIQILSRSMLDSNSNTVMANPTFSQYKHNAVIEGAEVREINLLENGCHDLDLMLDAIDQQTKIVWVCSPNNPTGSYEPEQKLMRFLDQVPKHVLVVLDEAYYEYVTAEDYTETTPLLNRYPNLMILRTFSKAYGLAALRVGYGIASEQLIQAIEPARQPFNINRLAQAAALGALDDQVFIKDCVRKNREGLQQYYDFCSTHGLKYYPTQTNFILIDFNRDADELFAALLRQGYIVRSGKALGFPTSLRISVGTKEQNEGFLNTLIRML</sequence>
<comment type="subunit">
    <text evidence="3 9">Homodimer.</text>
</comment>
<dbReference type="NCBIfam" id="TIGR01141">
    <property type="entry name" value="hisC"/>
    <property type="match status" value="1"/>
</dbReference>
<evidence type="ECO:0000313" key="12">
    <source>
        <dbReference type="Proteomes" id="UP001211894"/>
    </source>
</evidence>
<dbReference type="EMBL" id="JAQKAB010000002">
    <property type="protein sequence ID" value="MDA7025635.1"/>
    <property type="molecule type" value="Genomic_DNA"/>
</dbReference>
<dbReference type="RefSeq" id="WP_271339485.1">
    <property type="nucleotide sequence ID" value="NZ_JAQKAB010000002.1"/>
</dbReference>
<protein>
    <recommendedName>
        <fullName evidence="9">Histidinol-phosphate aminotransferase</fullName>
        <ecNumber evidence="9">2.6.1.9</ecNumber>
    </recommendedName>
    <alternativeName>
        <fullName evidence="9">Imidazole acetol-phosphate transaminase</fullName>
    </alternativeName>
</protein>
<dbReference type="InterPro" id="IPR050106">
    <property type="entry name" value="HistidinolP_aminotransfase"/>
</dbReference>
<organism evidence="11 12">
    <name type="scientific">Bacillus changyiensis</name>
    <dbReference type="NCBI Taxonomy" id="3004103"/>
    <lineage>
        <taxon>Bacteria</taxon>
        <taxon>Bacillati</taxon>
        <taxon>Bacillota</taxon>
        <taxon>Bacilli</taxon>
        <taxon>Bacillales</taxon>
        <taxon>Bacillaceae</taxon>
        <taxon>Bacillus</taxon>
    </lineage>
</organism>
<dbReference type="Pfam" id="PF00155">
    <property type="entry name" value="Aminotran_1_2"/>
    <property type="match status" value="1"/>
</dbReference>
<evidence type="ECO:0000256" key="2">
    <source>
        <dbReference type="ARBA" id="ARBA00005011"/>
    </source>
</evidence>
<evidence type="ECO:0000256" key="7">
    <source>
        <dbReference type="ARBA" id="ARBA00023102"/>
    </source>
</evidence>
<feature type="modified residue" description="N6-(pyridoxal phosphate)lysine" evidence="9">
    <location>
        <position position="223"/>
    </location>
</feature>
<name>A0ABT4X003_9BACI</name>
<dbReference type="InterPro" id="IPR004839">
    <property type="entry name" value="Aminotransferase_I/II_large"/>
</dbReference>
<comment type="pathway">
    <text evidence="2 9">Amino-acid biosynthesis; L-histidine biosynthesis; L-histidine from 5-phospho-alpha-D-ribose 1-diphosphate: step 7/9.</text>
</comment>
<evidence type="ECO:0000256" key="8">
    <source>
        <dbReference type="ARBA" id="ARBA00047481"/>
    </source>
</evidence>
<dbReference type="InterPro" id="IPR001917">
    <property type="entry name" value="Aminotrans_II_pyridoxalP_BS"/>
</dbReference>
<dbReference type="InterPro" id="IPR005861">
    <property type="entry name" value="HisP_aminotrans"/>
</dbReference>
<keyword evidence="5 9" id="KW-0808">Transferase</keyword>
<dbReference type="HAMAP" id="MF_01023">
    <property type="entry name" value="HisC_aminotrans_2"/>
    <property type="match status" value="1"/>
</dbReference>
<dbReference type="PANTHER" id="PTHR43643">
    <property type="entry name" value="HISTIDINOL-PHOSPHATE AMINOTRANSFERASE 2"/>
    <property type="match status" value="1"/>
</dbReference>
<dbReference type="CDD" id="cd00609">
    <property type="entry name" value="AAT_like"/>
    <property type="match status" value="1"/>
</dbReference>
<evidence type="ECO:0000259" key="10">
    <source>
        <dbReference type="Pfam" id="PF00155"/>
    </source>
</evidence>
<dbReference type="InterPro" id="IPR015422">
    <property type="entry name" value="PyrdxlP-dep_Trfase_small"/>
</dbReference>
<reference evidence="11 12" key="1">
    <citation type="submission" date="2023-01" db="EMBL/GenBank/DDBJ databases">
        <title>Bacillus changyiensis sp. nov., isolated from a coastal deposit.</title>
        <authorList>
            <person name="Xiao G."/>
            <person name="Lai Q."/>
            <person name="Hu Z."/>
            <person name="Shao Z."/>
        </authorList>
    </citation>
    <scope>NUCLEOTIDE SEQUENCE [LARGE SCALE GENOMIC DNA]</scope>
    <source>
        <strain evidence="11 12">CLL-7-23</strain>
    </source>
</reference>